<accession>A0AAV5D3W9</accession>
<evidence type="ECO:0000313" key="13">
    <source>
        <dbReference type="Proteomes" id="UP001054889"/>
    </source>
</evidence>
<evidence type="ECO:0000259" key="10">
    <source>
        <dbReference type="Pfam" id="PF23559"/>
    </source>
</evidence>
<evidence type="ECO:0000256" key="6">
    <source>
        <dbReference type="ARBA" id="ARBA00023054"/>
    </source>
</evidence>
<dbReference type="FunFam" id="3.40.50.300:FF:001091">
    <property type="entry name" value="Probable disease resistance protein At1g61300"/>
    <property type="match status" value="1"/>
</dbReference>
<evidence type="ECO:0000256" key="3">
    <source>
        <dbReference type="ARBA" id="ARBA00022737"/>
    </source>
</evidence>
<dbReference type="Gene3D" id="3.40.50.300">
    <property type="entry name" value="P-loop containing nucleotide triphosphate hydrolases"/>
    <property type="match status" value="1"/>
</dbReference>
<dbReference type="InterPro" id="IPR041118">
    <property type="entry name" value="Rx_N"/>
</dbReference>
<reference evidence="12" key="2">
    <citation type="submission" date="2021-12" db="EMBL/GenBank/DDBJ databases">
        <title>Resequencing data analysis of finger millet.</title>
        <authorList>
            <person name="Hatakeyama M."/>
            <person name="Aluri S."/>
            <person name="Balachadran M.T."/>
            <person name="Sivarajan S.R."/>
            <person name="Poveda L."/>
            <person name="Shimizu-Inatsugi R."/>
            <person name="Schlapbach R."/>
            <person name="Sreeman S.M."/>
            <person name="Shimizu K.K."/>
        </authorList>
    </citation>
    <scope>NUCLEOTIDE SEQUENCE</scope>
</reference>
<dbReference type="Proteomes" id="UP001054889">
    <property type="component" value="Unassembled WGS sequence"/>
</dbReference>
<dbReference type="CDD" id="cd14798">
    <property type="entry name" value="RX-CC_like"/>
    <property type="match status" value="1"/>
</dbReference>
<evidence type="ECO:0000256" key="4">
    <source>
        <dbReference type="ARBA" id="ARBA00022741"/>
    </source>
</evidence>
<dbReference type="AlphaFoldDB" id="A0AAV5D3W9"/>
<evidence type="ECO:0000313" key="12">
    <source>
        <dbReference type="EMBL" id="GJN04950.1"/>
    </source>
</evidence>
<dbReference type="Pfam" id="PF00931">
    <property type="entry name" value="NB-ARC"/>
    <property type="match status" value="1"/>
</dbReference>
<evidence type="ECO:0000259" key="11">
    <source>
        <dbReference type="Pfam" id="PF23598"/>
    </source>
</evidence>
<keyword evidence="5" id="KW-0611">Plant defense</keyword>
<sequence>MEFATGALGTLLLKLAQLLHGEYRLQKNVRKNIEFLKKELEFTHAALLNVGEVPPEQLKEVVRIWARDARELSYDMEDVVDSFLVRVHGPDPPSKRSSKRFIQKMKGLLTISKRHQIGEQIEDIKQRVVEVAARRDRYKVDIISRVATLDPRVTALYAKATELIGLNEAREELLMLLAKKGDMSAEQQRIVSIVGFGGLGKTTLAKAVFEELKLQFDCTAFVTVSRSPDIKKFLKDMLYELDRQKYGNIHSTSLDVKHLIDQARGFLQNKRYFVIIDDIWDISNWEIIKYSLPDDNSGCSIVTTTRNFTVAKHIGGEYKMRPLSLENSRLLLYRRIFGDEDSGKYLDKELAEVSDRILKKCAGVPLAITTIGSLLARKARNKVEWYEVYNSIGTGMENNLDAENMRKILSYSYYDLPSRLRTCLLYFSIFPEDCEIETSRLIRLWVAEGFIPCEEQGKSQFEVGESHFNELINRSLIQPLYIDDGGKIFCCHVHDMVLDLIRSLSSAENFVTILSDMDYKVASTTIRRLSVQNGKVDHPLTQGTRSMPQVRSVVVFASTLDQMPTLQSLKVLRVLDLQGCDLSHGYSLKYLGNLFHLRYLGLSDTSIPELPEEVGNLQFLESLNVWGTEISCLPLTVAQLKKLMYLRVQPRVRVSNWIGNLTSLEALSVLHIHDELMNTVEVLGLLTKLRVLHIWLSSEWNDKLVDFIGKLRKIKSLRITSWDKLRTTSADESRCNIGDLDAWVPPGCLRRLDTISVYTFARLPVWMNPSYLLDLSQLSITVRELQQKDIDILGRLPALRCLSLVVDHEDREIHRRLVVAAGSFPCLVRCNLWGFVQPLMFRQGAMPSLTLLQFTIHARKAREIAGGDGGFGLENLPSLQKALVNVGSEGVSKEDVEEAKVVLKQATEIHHNHPILRIFD</sequence>
<evidence type="ECO:0000256" key="5">
    <source>
        <dbReference type="ARBA" id="ARBA00022821"/>
    </source>
</evidence>
<keyword evidence="7" id="KW-0732">Signal</keyword>
<feature type="signal peptide" evidence="7">
    <location>
        <begin position="1"/>
        <end position="21"/>
    </location>
</feature>
<evidence type="ECO:0000256" key="2">
    <source>
        <dbReference type="ARBA" id="ARBA00022614"/>
    </source>
</evidence>
<organism evidence="12 13">
    <name type="scientific">Eleusine coracana subsp. coracana</name>
    <dbReference type="NCBI Taxonomy" id="191504"/>
    <lineage>
        <taxon>Eukaryota</taxon>
        <taxon>Viridiplantae</taxon>
        <taxon>Streptophyta</taxon>
        <taxon>Embryophyta</taxon>
        <taxon>Tracheophyta</taxon>
        <taxon>Spermatophyta</taxon>
        <taxon>Magnoliopsida</taxon>
        <taxon>Liliopsida</taxon>
        <taxon>Poales</taxon>
        <taxon>Poaceae</taxon>
        <taxon>PACMAD clade</taxon>
        <taxon>Chloridoideae</taxon>
        <taxon>Cynodonteae</taxon>
        <taxon>Eleusininae</taxon>
        <taxon>Eleusine</taxon>
    </lineage>
</organism>
<comment type="similarity">
    <text evidence="1">Belongs to the disease resistance NB-LRR family.</text>
</comment>
<dbReference type="PANTHER" id="PTHR23155:SF1116">
    <property type="entry name" value="OS12G0273300 PROTEIN"/>
    <property type="match status" value="1"/>
</dbReference>
<proteinExistence type="inferred from homology"/>
<dbReference type="InterPro" id="IPR036388">
    <property type="entry name" value="WH-like_DNA-bd_sf"/>
</dbReference>
<dbReference type="InterPro" id="IPR038005">
    <property type="entry name" value="RX-like_CC"/>
</dbReference>
<evidence type="ECO:0000259" key="9">
    <source>
        <dbReference type="Pfam" id="PF18052"/>
    </source>
</evidence>
<dbReference type="InterPro" id="IPR055414">
    <property type="entry name" value="LRR_R13L4/SHOC2-like"/>
</dbReference>
<dbReference type="GO" id="GO:0009626">
    <property type="term" value="P:plant-type hypersensitive response"/>
    <property type="evidence" value="ECO:0007669"/>
    <property type="project" value="UniProtKB-ARBA"/>
</dbReference>
<keyword evidence="4" id="KW-0547">Nucleotide-binding</keyword>
<feature type="domain" description="Disease resistance R13L4/SHOC-2-like LRR" evidence="11">
    <location>
        <begin position="549"/>
        <end position="915"/>
    </location>
</feature>
<feature type="domain" description="Disease resistance protein winged helix" evidence="10">
    <location>
        <begin position="429"/>
        <end position="501"/>
    </location>
</feature>
<dbReference type="PRINTS" id="PR00364">
    <property type="entry name" value="DISEASERSIST"/>
</dbReference>
<dbReference type="InterPro" id="IPR058922">
    <property type="entry name" value="WHD_DRP"/>
</dbReference>
<dbReference type="InterPro" id="IPR044974">
    <property type="entry name" value="Disease_R_plants"/>
</dbReference>
<dbReference type="PANTHER" id="PTHR23155">
    <property type="entry name" value="DISEASE RESISTANCE PROTEIN RP"/>
    <property type="match status" value="1"/>
</dbReference>
<dbReference type="FunFam" id="1.10.10.10:FF:000322">
    <property type="entry name" value="Probable disease resistance protein At1g63360"/>
    <property type="match status" value="1"/>
</dbReference>
<gene>
    <name evidence="12" type="primary">ga22535</name>
    <name evidence="12" type="ORF">PR202_ga22535</name>
</gene>
<dbReference type="Pfam" id="PF23559">
    <property type="entry name" value="WHD_DRP"/>
    <property type="match status" value="1"/>
</dbReference>
<dbReference type="EMBL" id="BQKI01000011">
    <property type="protein sequence ID" value="GJN04950.1"/>
    <property type="molecule type" value="Genomic_DNA"/>
</dbReference>
<dbReference type="GO" id="GO:0042742">
    <property type="term" value="P:defense response to bacterium"/>
    <property type="evidence" value="ECO:0007669"/>
    <property type="project" value="UniProtKB-ARBA"/>
</dbReference>
<keyword evidence="6" id="KW-0175">Coiled coil</keyword>
<dbReference type="Gene3D" id="3.80.10.10">
    <property type="entry name" value="Ribonuclease Inhibitor"/>
    <property type="match status" value="1"/>
</dbReference>
<keyword evidence="2" id="KW-0433">Leucine-rich repeat</keyword>
<evidence type="ECO:0000256" key="7">
    <source>
        <dbReference type="SAM" id="SignalP"/>
    </source>
</evidence>
<dbReference type="SUPFAM" id="SSF52540">
    <property type="entry name" value="P-loop containing nucleoside triphosphate hydrolases"/>
    <property type="match status" value="1"/>
</dbReference>
<dbReference type="Gene3D" id="1.10.8.430">
    <property type="entry name" value="Helical domain of apoptotic protease-activating factors"/>
    <property type="match status" value="1"/>
</dbReference>
<reference evidence="12" key="1">
    <citation type="journal article" date="2018" name="DNA Res.">
        <title>Multiple hybrid de novo genome assembly of finger millet, an orphan allotetraploid crop.</title>
        <authorList>
            <person name="Hatakeyama M."/>
            <person name="Aluri S."/>
            <person name="Balachadran M.T."/>
            <person name="Sivarajan S.R."/>
            <person name="Patrignani A."/>
            <person name="Gruter S."/>
            <person name="Poveda L."/>
            <person name="Shimizu-Inatsugi R."/>
            <person name="Baeten J."/>
            <person name="Francoijs K.J."/>
            <person name="Nataraja K.N."/>
            <person name="Reddy Y.A.N."/>
            <person name="Phadnis S."/>
            <person name="Ravikumar R.L."/>
            <person name="Schlapbach R."/>
            <person name="Sreeman S.M."/>
            <person name="Shimizu K.K."/>
        </authorList>
    </citation>
    <scope>NUCLEOTIDE SEQUENCE</scope>
</reference>
<dbReference type="InterPro" id="IPR042197">
    <property type="entry name" value="Apaf_helical"/>
</dbReference>
<feature type="domain" description="NB-ARC" evidence="8">
    <location>
        <begin position="184"/>
        <end position="327"/>
    </location>
</feature>
<dbReference type="Pfam" id="PF18052">
    <property type="entry name" value="Rx_N"/>
    <property type="match status" value="1"/>
</dbReference>
<keyword evidence="3" id="KW-0677">Repeat</keyword>
<dbReference type="Gene3D" id="1.10.10.10">
    <property type="entry name" value="Winged helix-like DNA-binding domain superfamily/Winged helix DNA-binding domain"/>
    <property type="match status" value="1"/>
</dbReference>
<keyword evidence="13" id="KW-1185">Reference proteome</keyword>
<dbReference type="Gene3D" id="1.20.5.4130">
    <property type="match status" value="1"/>
</dbReference>
<dbReference type="SUPFAM" id="SSF52058">
    <property type="entry name" value="L domain-like"/>
    <property type="match status" value="1"/>
</dbReference>
<dbReference type="GO" id="GO:0043531">
    <property type="term" value="F:ADP binding"/>
    <property type="evidence" value="ECO:0007669"/>
    <property type="project" value="InterPro"/>
</dbReference>
<evidence type="ECO:0000256" key="1">
    <source>
        <dbReference type="ARBA" id="ARBA00008894"/>
    </source>
</evidence>
<dbReference type="InterPro" id="IPR032675">
    <property type="entry name" value="LRR_dom_sf"/>
</dbReference>
<feature type="domain" description="Disease resistance N-terminal" evidence="9">
    <location>
        <begin position="7"/>
        <end position="98"/>
    </location>
</feature>
<dbReference type="InterPro" id="IPR002182">
    <property type="entry name" value="NB-ARC"/>
</dbReference>
<feature type="chain" id="PRO_5043674747" evidence="7">
    <location>
        <begin position="22"/>
        <end position="920"/>
    </location>
</feature>
<dbReference type="GO" id="GO:0002758">
    <property type="term" value="P:innate immune response-activating signaling pathway"/>
    <property type="evidence" value="ECO:0007669"/>
    <property type="project" value="UniProtKB-ARBA"/>
</dbReference>
<dbReference type="InterPro" id="IPR027417">
    <property type="entry name" value="P-loop_NTPase"/>
</dbReference>
<dbReference type="Pfam" id="PF23598">
    <property type="entry name" value="LRR_14"/>
    <property type="match status" value="1"/>
</dbReference>
<protein>
    <submittedName>
        <fullName evidence="12">Uncharacterized protein</fullName>
    </submittedName>
</protein>
<name>A0AAV5D3W9_ELECO</name>
<comment type="caution">
    <text evidence="12">The sequence shown here is derived from an EMBL/GenBank/DDBJ whole genome shotgun (WGS) entry which is preliminary data.</text>
</comment>
<evidence type="ECO:0000259" key="8">
    <source>
        <dbReference type="Pfam" id="PF00931"/>
    </source>
</evidence>